<evidence type="ECO:0000256" key="1">
    <source>
        <dbReference type="SAM" id="Phobius"/>
    </source>
</evidence>
<sequence>MNNPATRGQRPMPITMDIPVRPKEQATVPKKTRPPHTSISARPWLRWWPLFLLIVVGIVIYALYYSPRSAFRDPLALSFRLSGNFGELRNNHFHMGLDVRTDGEENLPVYAVADGYVSRIIIEEYALGKAIFITHPNGYTTVYAHLNRFYEPLEAAVEAQQQAGQKREQDISFAAGRFPVTKGQEIALSGNTGGSEAPHLHFELRDTRTGNNLNPLLYGFEMADDQPPVLKSLYWYNRQYSTYRSPGNSISLQWTGGAWHATRKVIKVRSPRISLGIRAEDKSNDSRFQFAIYRTELRLDDKLIHESTLDNFSYTDSRYINACVDYPKWMRTGLYVQHLGVLPGNHLPAWKGSGLLDLSDGRVHRINIRLFDVSNNITTFENEVQYSGAVETPQPLLPGTKVLLPGIENTVTGNNCKVYFSKTAFYDTVFFNLKEQSNTGSYKASPLVSLHNASIPVHDNYRISLKALPFVTERLRKRVVMQLNNGKKKSASKGTWKDNWLTASFNTLGTVQLLLDTIPPTIRLVNWQSGQSFTTDDIELKLLCSDETDGVTSFRAELDGQWLLFDRKGNDFTLAIPGKCRPGKHQLAVAITDVAGNTTQQTFSFVKL</sequence>
<dbReference type="Gene3D" id="2.70.70.10">
    <property type="entry name" value="Glucose Permease (Domain IIA)"/>
    <property type="match status" value="1"/>
</dbReference>
<feature type="domain" description="M23ase beta-sheet core" evidence="2">
    <location>
        <begin position="93"/>
        <end position="165"/>
    </location>
</feature>
<dbReference type="RefSeq" id="WP_119049610.1">
    <property type="nucleotide sequence ID" value="NZ_CP032157.1"/>
</dbReference>
<gene>
    <name evidence="3" type="ORF">D3H65_07200</name>
</gene>
<evidence type="ECO:0000313" key="3">
    <source>
        <dbReference type="EMBL" id="AXY73775.1"/>
    </source>
</evidence>
<dbReference type="OrthoDB" id="9810477at2"/>
<dbReference type="InterPro" id="IPR013783">
    <property type="entry name" value="Ig-like_fold"/>
</dbReference>
<dbReference type="GO" id="GO:0004222">
    <property type="term" value="F:metalloendopeptidase activity"/>
    <property type="evidence" value="ECO:0007669"/>
    <property type="project" value="TreeGrafter"/>
</dbReference>
<dbReference type="Proteomes" id="UP000263900">
    <property type="component" value="Chromosome"/>
</dbReference>
<organism evidence="3 4">
    <name type="scientific">Paraflavitalea soli</name>
    <dbReference type="NCBI Taxonomy" id="2315862"/>
    <lineage>
        <taxon>Bacteria</taxon>
        <taxon>Pseudomonadati</taxon>
        <taxon>Bacteroidota</taxon>
        <taxon>Chitinophagia</taxon>
        <taxon>Chitinophagales</taxon>
        <taxon>Chitinophagaceae</taxon>
        <taxon>Paraflavitalea</taxon>
    </lineage>
</organism>
<name>A0A3B7MQB4_9BACT</name>
<dbReference type="InterPro" id="IPR011055">
    <property type="entry name" value="Dup_hybrid_motif"/>
</dbReference>
<feature type="transmembrane region" description="Helical" evidence="1">
    <location>
        <begin position="47"/>
        <end position="65"/>
    </location>
</feature>
<dbReference type="EMBL" id="CP032157">
    <property type="protein sequence ID" value="AXY73775.1"/>
    <property type="molecule type" value="Genomic_DNA"/>
</dbReference>
<dbReference type="PANTHER" id="PTHR21666:SF285">
    <property type="entry name" value="M23 FAMILY METALLOPEPTIDASE"/>
    <property type="match status" value="1"/>
</dbReference>
<accession>A0A3B7MQB4</accession>
<dbReference type="PANTHER" id="PTHR21666">
    <property type="entry name" value="PEPTIDASE-RELATED"/>
    <property type="match status" value="1"/>
</dbReference>
<keyword evidence="1" id="KW-0812">Transmembrane</keyword>
<dbReference type="Pfam" id="PF01551">
    <property type="entry name" value="Peptidase_M23"/>
    <property type="match status" value="1"/>
</dbReference>
<dbReference type="CDD" id="cd12797">
    <property type="entry name" value="M23_peptidase"/>
    <property type="match status" value="1"/>
</dbReference>
<dbReference type="SUPFAM" id="SSF51261">
    <property type="entry name" value="Duplicated hybrid motif"/>
    <property type="match status" value="1"/>
</dbReference>
<keyword evidence="1" id="KW-0472">Membrane</keyword>
<protein>
    <submittedName>
        <fullName evidence="3">M23 family peptidase</fullName>
    </submittedName>
</protein>
<dbReference type="InterPro" id="IPR016047">
    <property type="entry name" value="M23ase_b-sheet_dom"/>
</dbReference>
<evidence type="ECO:0000259" key="2">
    <source>
        <dbReference type="Pfam" id="PF01551"/>
    </source>
</evidence>
<keyword evidence="1" id="KW-1133">Transmembrane helix</keyword>
<dbReference type="AlphaFoldDB" id="A0A3B7MQB4"/>
<reference evidence="3 4" key="1">
    <citation type="submission" date="2018-09" db="EMBL/GenBank/DDBJ databases">
        <title>Genome sequencing of strain 6GH32-13.</title>
        <authorList>
            <person name="Weon H.-Y."/>
            <person name="Heo J."/>
            <person name="Kwon S.-W."/>
        </authorList>
    </citation>
    <scope>NUCLEOTIDE SEQUENCE [LARGE SCALE GENOMIC DNA]</scope>
    <source>
        <strain evidence="3 4">5GH32-13</strain>
    </source>
</reference>
<dbReference type="Gene3D" id="2.60.40.10">
    <property type="entry name" value="Immunoglobulins"/>
    <property type="match status" value="1"/>
</dbReference>
<proteinExistence type="predicted"/>
<dbReference type="InterPro" id="IPR050570">
    <property type="entry name" value="Cell_wall_metabolism_enzyme"/>
</dbReference>
<evidence type="ECO:0000313" key="4">
    <source>
        <dbReference type="Proteomes" id="UP000263900"/>
    </source>
</evidence>
<dbReference type="KEGG" id="pseg:D3H65_07200"/>
<keyword evidence="4" id="KW-1185">Reference proteome</keyword>